<dbReference type="SUPFAM" id="SSF57850">
    <property type="entry name" value="RING/U-box"/>
    <property type="match status" value="1"/>
</dbReference>
<dbReference type="GO" id="GO:0009893">
    <property type="term" value="P:positive regulation of metabolic process"/>
    <property type="evidence" value="ECO:0007669"/>
    <property type="project" value="UniProtKB-ARBA"/>
</dbReference>
<accession>A0ABD2N9U5</accession>
<feature type="region of interest" description="Disordered" evidence="4">
    <location>
        <begin position="257"/>
        <end position="297"/>
    </location>
</feature>
<dbReference type="PANTHER" id="PTHR13198:SF4">
    <property type="entry name" value="E3 UBIQUITIN-PROTEIN LIGASE RNF25"/>
    <property type="match status" value="1"/>
</dbReference>
<dbReference type="PROSITE" id="PS50908">
    <property type="entry name" value="RWD"/>
    <property type="match status" value="1"/>
</dbReference>
<organism evidence="7 8">
    <name type="scientific">Cryptolaemus montrouzieri</name>
    <dbReference type="NCBI Taxonomy" id="559131"/>
    <lineage>
        <taxon>Eukaryota</taxon>
        <taxon>Metazoa</taxon>
        <taxon>Ecdysozoa</taxon>
        <taxon>Arthropoda</taxon>
        <taxon>Hexapoda</taxon>
        <taxon>Insecta</taxon>
        <taxon>Pterygota</taxon>
        <taxon>Neoptera</taxon>
        <taxon>Endopterygota</taxon>
        <taxon>Coleoptera</taxon>
        <taxon>Polyphaga</taxon>
        <taxon>Cucujiformia</taxon>
        <taxon>Coccinelloidea</taxon>
        <taxon>Coccinellidae</taxon>
        <taxon>Scymninae</taxon>
        <taxon>Scymnini</taxon>
        <taxon>Cryptolaemus</taxon>
    </lineage>
</organism>
<keyword evidence="2" id="KW-0862">Zinc</keyword>
<dbReference type="PROSITE" id="PS50089">
    <property type="entry name" value="ZF_RING_2"/>
    <property type="match status" value="1"/>
</dbReference>
<dbReference type="GO" id="GO:0051246">
    <property type="term" value="P:regulation of protein metabolic process"/>
    <property type="evidence" value="ECO:0007669"/>
    <property type="project" value="UniProtKB-ARBA"/>
</dbReference>
<dbReference type="GO" id="GO:0010468">
    <property type="term" value="P:regulation of gene expression"/>
    <property type="evidence" value="ECO:0007669"/>
    <property type="project" value="UniProtKB-ARBA"/>
</dbReference>
<dbReference type="GO" id="GO:0008270">
    <property type="term" value="F:zinc ion binding"/>
    <property type="evidence" value="ECO:0007669"/>
    <property type="project" value="UniProtKB-KW"/>
</dbReference>
<dbReference type="InterPro" id="IPR001841">
    <property type="entry name" value="Znf_RING"/>
</dbReference>
<dbReference type="InterPro" id="IPR039133">
    <property type="entry name" value="RNF25"/>
</dbReference>
<evidence type="ECO:0000259" key="6">
    <source>
        <dbReference type="PROSITE" id="PS50908"/>
    </source>
</evidence>
<feature type="domain" description="RWD" evidence="6">
    <location>
        <begin position="12"/>
        <end position="121"/>
    </location>
</feature>
<gene>
    <name evidence="7" type="ORF">HHI36_020045</name>
</gene>
<dbReference type="InterPro" id="IPR006575">
    <property type="entry name" value="RWD_dom"/>
</dbReference>
<evidence type="ECO:0000259" key="5">
    <source>
        <dbReference type="PROSITE" id="PS50089"/>
    </source>
</evidence>
<evidence type="ECO:0000256" key="4">
    <source>
        <dbReference type="SAM" id="MobiDB-lite"/>
    </source>
</evidence>
<evidence type="ECO:0000313" key="7">
    <source>
        <dbReference type="EMBL" id="KAL3275277.1"/>
    </source>
</evidence>
<dbReference type="EMBL" id="JABFTP020000083">
    <property type="protein sequence ID" value="KAL3275277.1"/>
    <property type="molecule type" value="Genomic_DNA"/>
</dbReference>
<dbReference type="SUPFAM" id="SSF54495">
    <property type="entry name" value="UBC-like"/>
    <property type="match status" value="1"/>
</dbReference>
<dbReference type="InterPro" id="IPR013083">
    <property type="entry name" value="Znf_RING/FYVE/PHD"/>
</dbReference>
<keyword evidence="8" id="KW-1185">Reference proteome</keyword>
<sequence>MTANYSNERVDEEIEALEAIFMDDITISYNDKGVPELVKTTIFPSTANDIKKQYVCVTFEAALPEMYPDCEPIVTLKNPRGLDDSVLNNLYSAMKNKCLEYSGQPVIYELIELIRENLTESNLPTCQCAVCLYGFCDGDVFTKTPCFHYFHSFCLAKHLLTTEKHFNEEQEKLPTWQKNTKGFQAVCPVCREAISCCVDDLKNAPPPKELEDAQNFSVTNELRLLQSKMQELFSYQKSRGGIIDIEEEENKLLLITNSSEDSPPNHDPGPSLVQVEENGMSSMNQKMKSDFGNTSLR</sequence>
<dbReference type="SMART" id="SM00591">
    <property type="entry name" value="RWD"/>
    <property type="match status" value="1"/>
</dbReference>
<dbReference type="FunFam" id="3.30.40.10:FF:000215">
    <property type="entry name" value="E3 ubiquitin-protein ligase RNF25"/>
    <property type="match status" value="1"/>
</dbReference>
<evidence type="ECO:0000313" key="8">
    <source>
        <dbReference type="Proteomes" id="UP001516400"/>
    </source>
</evidence>
<evidence type="ECO:0000256" key="3">
    <source>
        <dbReference type="PROSITE-ProRule" id="PRU00175"/>
    </source>
</evidence>
<dbReference type="SMART" id="SM00184">
    <property type="entry name" value="RING"/>
    <property type="match status" value="1"/>
</dbReference>
<dbReference type="FunFam" id="3.10.110.10:FF:000050">
    <property type="entry name" value="eIF-2-alpha kinase GCN2"/>
    <property type="match status" value="1"/>
</dbReference>
<evidence type="ECO:0000256" key="2">
    <source>
        <dbReference type="ARBA" id="ARBA00022833"/>
    </source>
</evidence>
<dbReference type="AlphaFoldDB" id="A0ABD2N9U5"/>
<protein>
    <recommendedName>
        <fullName evidence="9">E3 ubiquitin-protein ligase RNF25</fullName>
    </recommendedName>
</protein>
<keyword evidence="1 3" id="KW-0479">Metal-binding</keyword>
<dbReference type="Gene3D" id="3.10.110.10">
    <property type="entry name" value="Ubiquitin Conjugating Enzyme"/>
    <property type="match status" value="1"/>
</dbReference>
<keyword evidence="1 3" id="KW-0863">Zinc-finger</keyword>
<dbReference type="CDD" id="cd23818">
    <property type="entry name" value="RWD_RNF25"/>
    <property type="match status" value="1"/>
</dbReference>
<reference evidence="7 8" key="1">
    <citation type="journal article" date="2021" name="BMC Biol.">
        <title>Horizontally acquired antibacterial genes associated with adaptive radiation of ladybird beetles.</title>
        <authorList>
            <person name="Li H.S."/>
            <person name="Tang X.F."/>
            <person name="Huang Y.H."/>
            <person name="Xu Z.Y."/>
            <person name="Chen M.L."/>
            <person name="Du X.Y."/>
            <person name="Qiu B.Y."/>
            <person name="Chen P.T."/>
            <person name="Zhang W."/>
            <person name="Slipinski A."/>
            <person name="Escalona H.E."/>
            <person name="Waterhouse R.M."/>
            <person name="Zwick A."/>
            <person name="Pang H."/>
        </authorList>
    </citation>
    <scope>NUCLEOTIDE SEQUENCE [LARGE SCALE GENOMIC DNA]</scope>
    <source>
        <strain evidence="7">SYSU2018</strain>
    </source>
</reference>
<dbReference type="Gene3D" id="3.30.40.10">
    <property type="entry name" value="Zinc/RING finger domain, C3HC4 (zinc finger)"/>
    <property type="match status" value="1"/>
</dbReference>
<evidence type="ECO:0008006" key="9">
    <source>
        <dbReference type="Google" id="ProtNLM"/>
    </source>
</evidence>
<dbReference type="Pfam" id="PF05773">
    <property type="entry name" value="RWD"/>
    <property type="match status" value="1"/>
</dbReference>
<dbReference type="GO" id="GO:0033554">
    <property type="term" value="P:cellular response to stress"/>
    <property type="evidence" value="ECO:0007669"/>
    <property type="project" value="UniProtKB-ARBA"/>
</dbReference>
<feature type="domain" description="RING-type" evidence="5">
    <location>
        <begin position="128"/>
        <end position="191"/>
    </location>
</feature>
<dbReference type="Proteomes" id="UP001516400">
    <property type="component" value="Unassembled WGS sequence"/>
</dbReference>
<name>A0ABD2N9U5_9CUCU</name>
<dbReference type="InterPro" id="IPR016135">
    <property type="entry name" value="UBQ-conjugating_enzyme/RWD"/>
</dbReference>
<comment type="caution">
    <text evidence="7">The sequence shown here is derived from an EMBL/GenBank/DDBJ whole genome shotgun (WGS) entry which is preliminary data.</text>
</comment>
<dbReference type="PANTHER" id="PTHR13198">
    <property type="entry name" value="RING FINGER PROTEIN 25"/>
    <property type="match status" value="1"/>
</dbReference>
<dbReference type="CDD" id="cd16470">
    <property type="entry name" value="RING-H2_RNF25"/>
    <property type="match status" value="1"/>
</dbReference>
<feature type="compositionally biased region" description="Polar residues" evidence="4">
    <location>
        <begin position="279"/>
        <end position="297"/>
    </location>
</feature>
<proteinExistence type="predicted"/>
<evidence type="ECO:0000256" key="1">
    <source>
        <dbReference type="ARBA" id="ARBA00022771"/>
    </source>
</evidence>